<reference evidence="1 2" key="2">
    <citation type="journal article" date="2010" name="Stand. Genomic Sci.">
        <title>Complete genome sequence of Chitinophaga pinensis type strain (UQM 2034).</title>
        <authorList>
            <person name="Glavina Del Rio T."/>
            <person name="Abt B."/>
            <person name="Spring S."/>
            <person name="Lapidus A."/>
            <person name="Nolan M."/>
            <person name="Tice H."/>
            <person name="Copeland A."/>
            <person name="Cheng J.F."/>
            <person name="Chen F."/>
            <person name="Bruce D."/>
            <person name="Goodwin L."/>
            <person name="Pitluck S."/>
            <person name="Ivanova N."/>
            <person name="Mavromatis K."/>
            <person name="Mikhailova N."/>
            <person name="Pati A."/>
            <person name="Chen A."/>
            <person name="Palaniappan K."/>
            <person name="Land M."/>
            <person name="Hauser L."/>
            <person name="Chang Y.J."/>
            <person name="Jeffries C.D."/>
            <person name="Chain P."/>
            <person name="Saunders E."/>
            <person name="Detter J.C."/>
            <person name="Brettin T."/>
            <person name="Rohde M."/>
            <person name="Goker M."/>
            <person name="Bristow J."/>
            <person name="Eisen J.A."/>
            <person name="Markowitz V."/>
            <person name="Hugenholtz P."/>
            <person name="Kyrpides N.C."/>
            <person name="Klenk H.P."/>
            <person name="Lucas S."/>
        </authorList>
    </citation>
    <scope>NUCLEOTIDE SEQUENCE [LARGE SCALE GENOMIC DNA]</scope>
    <source>
        <strain evidence="2">ATCC 43595 / DSM 2588 / LMG 13176 / NBRC 15968 / NCIMB 11800 / UQM 2034</strain>
    </source>
</reference>
<reference evidence="2" key="1">
    <citation type="submission" date="2009-08" db="EMBL/GenBank/DDBJ databases">
        <title>The complete genome of Chitinophaga pinensis DSM 2588.</title>
        <authorList>
            <consortium name="US DOE Joint Genome Institute (JGI-PGF)"/>
            <person name="Lucas S."/>
            <person name="Copeland A."/>
            <person name="Lapidus A."/>
            <person name="Glavina del Rio T."/>
            <person name="Dalin E."/>
            <person name="Tice H."/>
            <person name="Bruce D."/>
            <person name="Goodwin L."/>
            <person name="Pitluck S."/>
            <person name="Kyrpides N."/>
            <person name="Mavromatis K."/>
            <person name="Ivanova N."/>
            <person name="Mikhailova N."/>
            <person name="Sims D."/>
            <person name="Meinche L."/>
            <person name="Brettin T."/>
            <person name="Detter J.C."/>
            <person name="Han C."/>
            <person name="Larimer F."/>
            <person name="Land M."/>
            <person name="Hauser L."/>
            <person name="Markowitz V."/>
            <person name="Cheng J.-F."/>
            <person name="Hugenholtz P."/>
            <person name="Woyke T."/>
            <person name="Wu D."/>
            <person name="Spring S."/>
            <person name="Klenk H.-P."/>
            <person name="Eisen J.A."/>
        </authorList>
    </citation>
    <scope>NUCLEOTIDE SEQUENCE [LARGE SCALE GENOMIC DNA]</scope>
    <source>
        <strain evidence="2">ATCC 43595 / DSM 2588 / LMG 13176 / NBRC 15968 / NCIMB 11800 / UQM 2034</strain>
    </source>
</reference>
<dbReference type="RefSeq" id="WP_012790832.1">
    <property type="nucleotide sequence ID" value="NC_013132.1"/>
</dbReference>
<gene>
    <name evidence="1" type="ordered locus">Cpin_3189</name>
</gene>
<dbReference type="EMBL" id="CP001699">
    <property type="protein sequence ID" value="ACU60656.1"/>
    <property type="molecule type" value="Genomic_DNA"/>
</dbReference>
<evidence type="ECO:0000313" key="1">
    <source>
        <dbReference type="EMBL" id="ACU60656.1"/>
    </source>
</evidence>
<protein>
    <submittedName>
        <fullName evidence="1">Uncharacterized protein</fullName>
    </submittedName>
</protein>
<organism evidence="1 2">
    <name type="scientific">Chitinophaga pinensis (strain ATCC 43595 / DSM 2588 / LMG 13176 / NBRC 15968 / NCIMB 11800 / UQM 2034)</name>
    <dbReference type="NCBI Taxonomy" id="485918"/>
    <lineage>
        <taxon>Bacteria</taxon>
        <taxon>Pseudomonadati</taxon>
        <taxon>Bacteroidota</taxon>
        <taxon>Chitinophagia</taxon>
        <taxon>Chitinophagales</taxon>
        <taxon>Chitinophagaceae</taxon>
        <taxon>Chitinophaga</taxon>
    </lineage>
</organism>
<dbReference type="AlphaFoldDB" id="A0A979G4P8"/>
<proteinExistence type="predicted"/>
<dbReference type="Proteomes" id="UP000002215">
    <property type="component" value="Chromosome"/>
</dbReference>
<name>A0A979G4P8_CHIPD</name>
<sequence>MRGHRPAEIIKEIKYKGTPIYLISVGVGLTERLRIALDYSISKRYDIVLCTCRPTGKVKKYIETLGKEYGYELDIIHTRPVPWKHVAEENKRVVDEVFKKMDEVIK</sequence>
<accession>A0A979G4P8</accession>
<evidence type="ECO:0000313" key="2">
    <source>
        <dbReference type="Proteomes" id="UP000002215"/>
    </source>
</evidence>
<dbReference type="KEGG" id="cpi:Cpin_3189"/>